<dbReference type="AlphaFoldDB" id="A0A6A2YWW0"/>
<dbReference type="PANTHER" id="PTHR11835">
    <property type="entry name" value="DECARBOXYLATING DEHYDROGENASES-ISOCITRATE, ISOPROPYLMALATE, TARTRATE"/>
    <property type="match status" value="1"/>
</dbReference>
<comment type="similarity">
    <text evidence="1">Belongs to the isocitrate and isopropylmalate dehydrogenases family.</text>
</comment>
<dbReference type="Pfam" id="PF00180">
    <property type="entry name" value="Iso_dh"/>
    <property type="match status" value="1"/>
</dbReference>
<protein>
    <submittedName>
        <fullName evidence="4">Isocitrate dehydrogenase regulatory subunit 3</fullName>
    </submittedName>
</protein>
<dbReference type="EMBL" id="VEPZ02001267">
    <property type="protein sequence ID" value="KAE8683515.1"/>
    <property type="molecule type" value="Genomic_DNA"/>
</dbReference>
<reference evidence="4" key="1">
    <citation type="submission" date="2019-09" db="EMBL/GenBank/DDBJ databases">
        <title>Draft genome information of white flower Hibiscus syriacus.</title>
        <authorList>
            <person name="Kim Y.-M."/>
        </authorList>
    </citation>
    <scope>NUCLEOTIDE SEQUENCE [LARGE SCALE GENOMIC DNA]</scope>
    <source>
        <strain evidence="4">YM2019G1</strain>
    </source>
</reference>
<proteinExistence type="inferred from homology"/>
<name>A0A6A2YWW0_HIBSY</name>
<feature type="region of interest" description="Disordered" evidence="2">
    <location>
        <begin position="29"/>
        <end position="54"/>
    </location>
</feature>
<evidence type="ECO:0000256" key="2">
    <source>
        <dbReference type="SAM" id="MobiDB-lite"/>
    </source>
</evidence>
<keyword evidence="5" id="KW-1185">Reference proteome</keyword>
<dbReference type="GO" id="GO:0006102">
    <property type="term" value="P:isocitrate metabolic process"/>
    <property type="evidence" value="ECO:0007669"/>
    <property type="project" value="TreeGrafter"/>
</dbReference>
<dbReference type="GO" id="GO:0005739">
    <property type="term" value="C:mitochondrion"/>
    <property type="evidence" value="ECO:0007669"/>
    <property type="project" value="TreeGrafter"/>
</dbReference>
<evidence type="ECO:0000259" key="3">
    <source>
        <dbReference type="SMART" id="SM01329"/>
    </source>
</evidence>
<evidence type="ECO:0000256" key="1">
    <source>
        <dbReference type="ARBA" id="ARBA00007769"/>
    </source>
</evidence>
<comment type="caution">
    <text evidence="4">The sequence shown here is derived from an EMBL/GenBank/DDBJ whole genome shotgun (WGS) entry which is preliminary data.</text>
</comment>
<feature type="domain" description="Isopropylmalate dehydrogenase-like" evidence="3">
    <location>
        <begin position="80"/>
        <end position="240"/>
    </location>
</feature>
<evidence type="ECO:0000313" key="5">
    <source>
        <dbReference type="Proteomes" id="UP000436088"/>
    </source>
</evidence>
<organism evidence="4 5">
    <name type="scientific">Hibiscus syriacus</name>
    <name type="common">Rose of Sharon</name>
    <dbReference type="NCBI Taxonomy" id="106335"/>
    <lineage>
        <taxon>Eukaryota</taxon>
        <taxon>Viridiplantae</taxon>
        <taxon>Streptophyta</taxon>
        <taxon>Embryophyta</taxon>
        <taxon>Tracheophyta</taxon>
        <taxon>Spermatophyta</taxon>
        <taxon>Magnoliopsida</taxon>
        <taxon>eudicotyledons</taxon>
        <taxon>Gunneridae</taxon>
        <taxon>Pentapetalae</taxon>
        <taxon>rosids</taxon>
        <taxon>malvids</taxon>
        <taxon>Malvales</taxon>
        <taxon>Malvaceae</taxon>
        <taxon>Malvoideae</taxon>
        <taxon>Hibiscus</taxon>
    </lineage>
</organism>
<dbReference type="Proteomes" id="UP000436088">
    <property type="component" value="Unassembled WGS sequence"/>
</dbReference>
<dbReference type="SUPFAM" id="SSF53659">
    <property type="entry name" value="Isocitrate/Isopropylmalate dehydrogenase-like"/>
    <property type="match status" value="1"/>
</dbReference>
<evidence type="ECO:0000313" key="4">
    <source>
        <dbReference type="EMBL" id="KAE8683515.1"/>
    </source>
</evidence>
<sequence>MLPGVCFSFNAEWPSLDLLLKARTTNEPSAITNTHSHHSYNPTQWPQDPCPSSGTSHLLFSHPLDPSPTCPALATVRHEPCDGIGPLLTGAVEQVMQAMHASRYFERYEVHGDMNHVLEEVIQSINKNKVCIKGGLVTPMGGGVSLLNIQLRRELDLYASLVNCFNLPGLPTRHQDVDIVVIRENTEGDYSGLQHEVVLGVVESLKLITKLCSEQIVKYEFEYAYLNNRKKVTVSIKPTL</sequence>
<dbReference type="InterPro" id="IPR024084">
    <property type="entry name" value="IsoPropMal-DH-like_dom"/>
</dbReference>
<dbReference type="GO" id="GO:0004449">
    <property type="term" value="F:isocitrate dehydrogenase (NAD+) activity"/>
    <property type="evidence" value="ECO:0007669"/>
    <property type="project" value="TreeGrafter"/>
</dbReference>
<dbReference type="PANTHER" id="PTHR11835:SF79">
    <property type="entry name" value="ISOCITRATE DEHYDROGENASE [NAD] REGULATORY SUBUNIT 3, MITOCHONDRIAL"/>
    <property type="match status" value="1"/>
</dbReference>
<gene>
    <name evidence="4" type="ORF">F3Y22_tig00111206pilonHSYRG00136</name>
</gene>
<dbReference type="GO" id="GO:0006099">
    <property type="term" value="P:tricarboxylic acid cycle"/>
    <property type="evidence" value="ECO:0007669"/>
    <property type="project" value="TreeGrafter"/>
</dbReference>
<dbReference type="SMART" id="SM01329">
    <property type="entry name" value="Iso_dh"/>
    <property type="match status" value="1"/>
</dbReference>
<accession>A0A6A2YWW0</accession>
<dbReference type="Gene3D" id="3.40.718.10">
    <property type="entry name" value="Isopropylmalate Dehydrogenase"/>
    <property type="match status" value="1"/>
</dbReference>